<accession>A0A6A4PDA4</accession>
<evidence type="ECO:0000313" key="2">
    <source>
        <dbReference type="Proteomes" id="UP000447434"/>
    </source>
</evidence>
<evidence type="ECO:0000313" key="1">
    <source>
        <dbReference type="EMBL" id="KAE9599604.1"/>
    </source>
</evidence>
<proteinExistence type="predicted"/>
<dbReference type="AlphaFoldDB" id="A0A6A4PDA4"/>
<comment type="caution">
    <text evidence="1">The sequence shown here is derived from an EMBL/GenBank/DDBJ whole genome shotgun (WGS) entry which is preliminary data.</text>
</comment>
<protein>
    <submittedName>
        <fullName evidence="1">Uncharacterized protein</fullName>
    </submittedName>
</protein>
<dbReference type="EMBL" id="WOCE01000014">
    <property type="protein sequence ID" value="KAE9599604.1"/>
    <property type="molecule type" value="Genomic_DNA"/>
</dbReference>
<reference evidence="2" key="1">
    <citation type="journal article" date="2020" name="Nat. Commun.">
        <title>Genome sequence of the cluster root forming white lupin.</title>
        <authorList>
            <person name="Hufnagel B."/>
            <person name="Marques A."/>
            <person name="Soriano A."/>
            <person name="Marques L."/>
            <person name="Divol F."/>
            <person name="Doumas P."/>
            <person name="Sallet E."/>
            <person name="Mancinotti D."/>
            <person name="Carrere S."/>
            <person name="Marande W."/>
            <person name="Arribat S."/>
            <person name="Keller J."/>
            <person name="Huneau C."/>
            <person name="Blein T."/>
            <person name="Aime D."/>
            <person name="Laguerre M."/>
            <person name="Taylor J."/>
            <person name="Schubert V."/>
            <person name="Nelson M."/>
            <person name="Geu-Flores F."/>
            <person name="Crespi M."/>
            <person name="Gallardo-Guerrero K."/>
            <person name="Delaux P.-M."/>
            <person name="Salse J."/>
            <person name="Berges H."/>
            <person name="Guyot R."/>
            <person name="Gouzy J."/>
            <person name="Peret B."/>
        </authorList>
    </citation>
    <scope>NUCLEOTIDE SEQUENCE [LARGE SCALE GENOMIC DNA]</scope>
    <source>
        <strain evidence="2">cv. Amiga</strain>
    </source>
</reference>
<sequence length="42" mass="4881">MFSGSSKSREDFNFITNTILDDIDDDDLPNQERTSILLQILY</sequence>
<name>A0A6A4PDA4_LUPAL</name>
<keyword evidence="2" id="KW-1185">Reference proteome</keyword>
<dbReference type="Proteomes" id="UP000447434">
    <property type="component" value="Chromosome 14"/>
</dbReference>
<gene>
    <name evidence="1" type="ORF">Lalb_Chr14g0364151</name>
</gene>
<organism evidence="1 2">
    <name type="scientific">Lupinus albus</name>
    <name type="common">White lupine</name>
    <name type="synonym">Lupinus termis</name>
    <dbReference type="NCBI Taxonomy" id="3870"/>
    <lineage>
        <taxon>Eukaryota</taxon>
        <taxon>Viridiplantae</taxon>
        <taxon>Streptophyta</taxon>
        <taxon>Embryophyta</taxon>
        <taxon>Tracheophyta</taxon>
        <taxon>Spermatophyta</taxon>
        <taxon>Magnoliopsida</taxon>
        <taxon>eudicotyledons</taxon>
        <taxon>Gunneridae</taxon>
        <taxon>Pentapetalae</taxon>
        <taxon>rosids</taxon>
        <taxon>fabids</taxon>
        <taxon>Fabales</taxon>
        <taxon>Fabaceae</taxon>
        <taxon>Papilionoideae</taxon>
        <taxon>50 kb inversion clade</taxon>
        <taxon>genistoids sensu lato</taxon>
        <taxon>core genistoids</taxon>
        <taxon>Genisteae</taxon>
        <taxon>Lupinus</taxon>
    </lineage>
</organism>